<dbReference type="SUPFAM" id="SSF54160">
    <property type="entry name" value="Chromo domain-like"/>
    <property type="match status" value="1"/>
</dbReference>
<dbReference type="Gene3D" id="3.30.40.10">
    <property type="entry name" value="Zinc/RING finger domain, C3HC4 (zinc finger)"/>
    <property type="match status" value="1"/>
</dbReference>
<dbReference type="InterPro" id="IPR016197">
    <property type="entry name" value="Chromo-like_dom_sf"/>
</dbReference>
<dbReference type="PROSITE" id="PS00028">
    <property type="entry name" value="ZINC_FINGER_C2H2_1"/>
    <property type="match status" value="1"/>
</dbReference>
<keyword evidence="4 8" id="KW-0863">Zinc-finger</keyword>
<feature type="region of interest" description="Disordered" evidence="10">
    <location>
        <begin position="1491"/>
        <end position="1511"/>
    </location>
</feature>
<dbReference type="SUPFAM" id="SSF57716">
    <property type="entry name" value="Glucocorticoid receptor-like (DNA-binding domain)"/>
    <property type="match status" value="1"/>
</dbReference>
<dbReference type="Proteomes" id="UP000235965">
    <property type="component" value="Unassembled WGS sequence"/>
</dbReference>
<dbReference type="SUPFAM" id="SSF54171">
    <property type="entry name" value="DNA-binding domain"/>
    <property type="match status" value="1"/>
</dbReference>
<keyword evidence="7" id="KW-0539">Nucleus</keyword>
<evidence type="ECO:0008006" key="15">
    <source>
        <dbReference type="Google" id="ProtNLM"/>
    </source>
</evidence>
<feature type="domain" description="THAP-type" evidence="12">
    <location>
        <begin position="1"/>
        <end position="87"/>
    </location>
</feature>
<feature type="compositionally biased region" description="Basic residues" evidence="10">
    <location>
        <begin position="640"/>
        <end position="650"/>
    </location>
</feature>
<feature type="region of interest" description="Disordered" evidence="10">
    <location>
        <begin position="93"/>
        <end position="163"/>
    </location>
</feature>
<dbReference type="EMBL" id="NEVH01009408">
    <property type="protein sequence ID" value="PNF33115.1"/>
    <property type="molecule type" value="Genomic_DNA"/>
</dbReference>
<keyword evidence="14" id="KW-1185">Reference proteome</keyword>
<feature type="compositionally biased region" description="Basic and acidic residues" evidence="10">
    <location>
        <begin position="1372"/>
        <end position="1406"/>
    </location>
</feature>
<feature type="region of interest" description="Disordered" evidence="10">
    <location>
        <begin position="182"/>
        <end position="232"/>
    </location>
</feature>
<dbReference type="GO" id="GO:0006357">
    <property type="term" value="P:regulation of transcription by RNA polymerase II"/>
    <property type="evidence" value="ECO:0007669"/>
    <property type="project" value="TreeGrafter"/>
</dbReference>
<feature type="region of interest" description="Disordered" evidence="10">
    <location>
        <begin position="675"/>
        <end position="696"/>
    </location>
</feature>
<keyword evidence="5" id="KW-0862">Zinc</keyword>
<dbReference type="SMART" id="SM00980">
    <property type="entry name" value="THAP"/>
    <property type="match status" value="1"/>
</dbReference>
<dbReference type="CDD" id="cd20104">
    <property type="entry name" value="MBT_PHF20L1-like"/>
    <property type="match status" value="1"/>
</dbReference>
<feature type="compositionally biased region" description="Basic and acidic residues" evidence="10">
    <location>
        <begin position="477"/>
        <end position="499"/>
    </location>
</feature>
<feature type="compositionally biased region" description="Polar residues" evidence="10">
    <location>
        <begin position="121"/>
        <end position="135"/>
    </location>
</feature>
<feature type="domain" description="C2H2-type" evidence="11">
    <location>
        <begin position="769"/>
        <end position="799"/>
    </location>
</feature>
<dbReference type="PROSITE" id="PS01359">
    <property type="entry name" value="ZF_PHD_1"/>
    <property type="match status" value="1"/>
</dbReference>
<feature type="compositionally biased region" description="Low complexity" evidence="10">
    <location>
        <begin position="1077"/>
        <end position="1101"/>
    </location>
</feature>
<keyword evidence="6 9" id="KW-0238">DNA-binding</keyword>
<feature type="compositionally biased region" description="Gly residues" evidence="10">
    <location>
        <begin position="861"/>
        <end position="879"/>
    </location>
</feature>
<feature type="region of interest" description="Disordered" evidence="10">
    <location>
        <begin position="1617"/>
        <end position="1642"/>
    </location>
</feature>
<dbReference type="PANTHER" id="PTHR15856">
    <property type="entry name" value="PHD FINGER PROTEIN 20-RELATED"/>
    <property type="match status" value="1"/>
</dbReference>
<evidence type="ECO:0000259" key="11">
    <source>
        <dbReference type="PROSITE" id="PS50157"/>
    </source>
</evidence>
<evidence type="ECO:0000313" key="13">
    <source>
        <dbReference type="EMBL" id="PNF33115.1"/>
    </source>
</evidence>
<dbReference type="Pfam" id="PF05485">
    <property type="entry name" value="THAP"/>
    <property type="match status" value="1"/>
</dbReference>
<sequence length="1719" mass="189774">MGHHCCVPHCGSNSRSSGNGAVTFHTFPIDPKERKLWILSVRRADYKKLTVNKHTKICSKHFRDEDFVQSQYSKRRMLKKGIVPSVFALTKGNQEAPQCEKKTEHSSRDSGDKTSKEEARSQASRENSSNASQTVPPEIKEADRDLSGKTKVGSSTSKHSVVTVERKVKDKIAKKEMNISSDNAAHLLSSNSTCESPTKSDDSEQGSVSDMTPTNGSSPANSSNGTPSRRQSSALNFQIGNRLEAKDLGSEIWYPVKIVEVDWDDEEILIHFEKWSQRYDEWIPMDSSRLRPIENPTPQNDGKNVSKVFNIGDRVMAKWNDSRRYPAKVKAVLGNDMYEVLFFDGFTKNIKGIRMSKLESDADNMAEIGPGLSEKLLSSTIITPIVRNEVISEAIGTKQERRERKRKINVVELFHPKKRQKLDPDASSSKSSSEVERRKKAEKGKRCKESDSAVSDGHGNEGEKKYINVDTNGTVHEAIEGSKIDETVEGRQVDEDSLARPKKKIVRRSGGGADENADKPRRGLQQGEPQGKAKSLEVKSYTRKIPGKIPLGGQEYPSTPSKSRQDSSKGNAEDEEAPRRRRKDFSNNSSKSANRSNRKESDREETVKWESDGQAGFIVESPDGPRKTTVVPDKNLPRGWSKHTIQRKHGNSAGKWDVILVKSRGPGGKAKGIIGPGDGDMGEHQSVPQQQKQQLQPQRRVKTLLPKIRRTSASQCEDVDREKNVDPTPPPPPYTAAVMSVPAIRMETEMLEGEVLVGGLKIQMENNTFKCPKDGCGKNFRKENLLQMHLKHYHPEYNKFMGSTPNVADLAYARTVGESIDDLIPKSRYSGVGAFAMGSTSYSEKTNRFEPSRKSKTGPSFGVGSGKSGGVGGNGGGGDCSTALEKKKGTSKEKQSSVATKKPGKGMIGDGDGRASADDVSGESKVPSEEKLTVVENTSAPVTDIAAITTHKEEKKEPQTTIKTLMPVIRSPSHAQEISATERLKSKFPAVEEGEEYIEVIDVGPQQIPPTHTTSLQFMPQSSVSNTQSTTSSTKSLRTIRRRRLSDFHFEPLHKRRKIASTSKLDMSEDAADVVDDSGGSPVDVKTPTTGTVGSGRSTTTTYRYSKKKTPIVHLEKLNVVTDSNAAEQPAVDHLRKEELINCTCGFMEEDGLMIQCDLCLCWQHGICNNIEKETEVPEKYVCPICLNPYRQRKSKKYLHDQDWLKEGKLPSLSFRSKNESNILEREAILKRSHDLTGSLLQIQQVLHSLRVKVNIAGKSDHPKLYLWAKSWEKEGESSSAQLTSVSQQHVAAEDEFKPQLENNASCSHNEEKAASDTSTVVPPKMTDQKDAVPIPVPSELGRVEHPDGSKQDTKTGDREVNLEQQVQKETVVAERETSEVHSLSDKIKDENRLDRRTSEKKHETEIEAVTTENVDGVESSLSNEQHPSSTNDQNNSDSNAPPSNEDQGTKIDQLQLQFEGTADKPVSPRALGNVHRHDCEAYPAAEKVQAKEEISDAGSENQVVQSEKKEGCISEVCSEEKLEVTDMCSSSEDVPKQLDPGPTEETVKSNSEKKPDETMSRLESPGLLHQTITNANPLNNGGIGGQLDTSGHPMLQLPICQSELMQFASTIADNLSATEPGRPAASGPVPVAEPPRAPQPEAPIDPVECRSCLLDHIDHFQTQIDTRLTMLEEQVAALESQDPDAAKDEGPDFYPQTKQTIQMLLRDLQTMRKIAALN</sequence>
<feature type="compositionally biased region" description="Basic and acidic residues" evidence="10">
    <location>
        <begin position="1546"/>
        <end position="1561"/>
    </location>
</feature>
<dbReference type="InterPro" id="IPR038441">
    <property type="entry name" value="THAP_Znf_sf"/>
</dbReference>
<feature type="compositionally biased region" description="Pro residues" evidence="10">
    <location>
        <begin position="1632"/>
        <end position="1642"/>
    </location>
</feature>
<keyword evidence="3" id="KW-0677">Repeat</keyword>
<dbReference type="STRING" id="105785.A0A2J7QX12"/>
<evidence type="ECO:0000256" key="9">
    <source>
        <dbReference type="PROSITE-ProRule" id="PRU00309"/>
    </source>
</evidence>
<feature type="compositionally biased region" description="Low complexity" evidence="10">
    <location>
        <begin position="685"/>
        <end position="696"/>
    </location>
</feature>
<comment type="subcellular location">
    <subcellularLocation>
        <location evidence="1">Nucleus</location>
    </subcellularLocation>
</comment>
<dbReference type="InterPro" id="IPR013087">
    <property type="entry name" value="Znf_C2H2_type"/>
</dbReference>
<dbReference type="GO" id="GO:0003677">
    <property type="term" value="F:DNA binding"/>
    <property type="evidence" value="ECO:0007669"/>
    <property type="project" value="UniProtKB-UniRule"/>
</dbReference>
<dbReference type="InterPro" id="IPR001965">
    <property type="entry name" value="Znf_PHD"/>
</dbReference>
<feature type="compositionally biased region" description="Low complexity" evidence="10">
    <location>
        <begin position="149"/>
        <end position="163"/>
    </location>
</feature>
<dbReference type="GO" id="GO:0044545">
    <property type="term" value="C:NSL complex"/>
    <property type="evidence" value="ECO:0007669"/>
    <property type="project" value="TreeGrafter"/>
</dbReference>
<evidence type="ECO:0000313" key="14">
    <source>
        <dbReference type="Proteomes" id="UP000235965"/>
    </source>
</evidence>
<keyword evidence="2" id="KW-0479">Metal-binding</keyword>
<dbReference type="InterPro" id="IPR004092">
    <property type="entry name" value="Mbt"/>
</dbReference>
<feature type="region of interest" description="Disordered" evidence="10">
    <location>
        <begin position="840"/>
        <end position="931"/>
    </location>
</feature>
<evidence type="ECO:0000256" key="3">
    <source>
        <dbReference type="ARBA" id="ARBA00022737"/>
    </source>
</evidence>
<feature type="compositionally biased region" description="Low complexity" evidence="10">
    <location>
        <begin position="1429"/>
        <end position="1440"/>
    </location>
</feature>
<organism evidence="13 14">
    <name type="scientific">Cryptotermes secundus</name>
    <dbReference type="NCBI Taxonomy" id="105785"/>
    <lineage>
        <taxon>Eukaryota</taxon>
        <taxon>Metazoa</taxon>
        <taxon>Ecdysozoa</taxon>
        <taxon>Arthropoda</taxon>
        <taxon>Hexapoda</taxon>
        <taxon>Insecta</taxon>
        <taxon>Pterygota</taxon>
        <taxon>Neoptera</taxon>
        <taxon>Polyneoptera</taxon>
        <taxon>Dictyoptera</taxon>
        <taxon>Blattodea</taxon>
        <taxon>Blattoidea</taxon>
        <taxon>Termitoidae</taxon>
        <taxon>Kalotermitidae</taxon>
        <taxon>Cryptotermitinae</taxon>
        <taxon>Cryptotermes</taxon>
    </lineage>
</organism>
<evidence type="ECO:0000256" key="4">
    <source>
        <dbReference type="ARBA" id="ARBA00022771"/>
    </source>
</evidence>
<feature type="compositionally biased region" description="Low complexity" evidence="10">
    <location>
        <begin position="586"/>
        <end position="595"/>
    </location>
</feature>
<dbReference type="CDD" id="cd20386">
    <property type="entry name" value="Tudor_PHF20-like"/>
    <property type="match status" value="1"/>
</dbReference>
<dbReference type="InterPro" id="IPR019786">
    <property type="entry name" value="Zinc_finger_PHD-type_CS"/>
</dbReference>
<dbReference type="InParanoid" id="A0A2J7QX12"/>
<dbReference type="InterPro" id="IPR043449">
    <property type="entry name" value="PHF20-like"/>
</dbReference>
<dbReference type="InterPro" id="IPR013083">
    <property type="entry name" value="Znf_RING/FYVE/PHD"/>
</dbReference>
<accession>A0A2J7QX12</accession>
<dbReference type="Pfam" id="PF20826">
    <property type="entry name" value="PHD_5"/>
    <property type="match status" value="1"/>
</dbReference>
<name>A0A2J7QX12_9NEOP</name>
<feature type="region of interest" description="Disordered" evidence="10">
    <location>
        <begin position="414"/>
        <end position="657"/>
    </location>
</feature>
<dbReference type="SMART" id="SM00333">
    <property type="entry name" value="TUDOR"/>
    <property type="match status" value="1"/>
</dbReference>
<dbReference type="Pfam" id="PF02820">
    <property type="entry name" value="MBT"/>
    <property type="match status" value="1"/>
</dbReference>
<evidence type="ECO:0000256" key="7">
    <source>
        <dbReference type="ARBA" id="ARBA00023242"/>
    </source>
</evidence>
<reference evidence="13 14" key="1">
    <citation type="submission" date="2017-12" db="EMBL/GenBank/DDBJ databases">
        <title>Hemimetabolous genomes reveal molecular basis of termite eusociality.</title>
        <authorList>
            <person name="Harrison M.C."/>
            <person name="Jongepier E."/>
            <person name="Robertson H.M."/>
            <person name="Arning N."/>
            <person name="Bitard-Feildel T."/>
            <person name="Chao H."/>
            <person name="Childers C.P."/>
            <person name="Dinh H."/>
            <person name="Doddapaneni H."/>
            <person name="Dugan S."/>
            <person name="Gowin J."/>
            <person name="Greiner C."/>
            <person name="Han Y."/>
            <person name="Hu H."/>
            <person name="Hughes D.S.T."/>
            <person name="Huylmans A.-K."/>
            <person name="Kemena C."/>
            <person name="Kremer L.P.M."/>
            <person name="Lee S.L."/>
            <person name="Lopez-Ezquerra A."/>
            <person name="Mallet L."/>
            <person name="Monroy-Kuhn J.M."/>
            <person name="Moser A."/>
            <person name="Murali S.C."/>
            <person name="Muzny D.M."/>
            <person name="Otani S."/>
            <person name="Piulachs M.-D."/>
            <person name="Poelchau M."/>
            <person name="Qu J."/>
            <person name="Schaub F."/>
            <person name="Wada-Katsumata A."/>
            <person name="Worley K.C."/>
            <person name="Xie Q."/>
            <person name="Ylla G."/>
            <person name="Poulsen M."/>
            <person name="Gibbs R.A."/>
            <person name="Schal C."/>
            <person name="Richards S."/>
            <person name="Belles X."/>
            <person name="Korb J."/>
            <person name="Bornberg-Bauer E."/>
        </authorList>
    </citation>
    <scope>NUCLEOTIDE SEQUENCE [LARGE SCALE GENOMIC DNA]</scope>
    <source>
        <tissue evidence="13">Whole body</tissue>
    </source>
</reference>
<dbReference type="InterPro" id="IPR002999">
    <property type="entry name" value="Tudor"/>
</dbReference>
<dbReference type="SMART" id="SM00355">
    <property type="entry name" value="ZnF_C2H2"/>
    <property type="match status" value="1"/>
</dbReference>
<evidence type="ECO:0000256" key="5">
    <source>
        <dbReference type="ARBA" id="ARBA00022833"/>
    </source>
</evidence>
<feature type="region of interest" description="Disordered" evidence="10">
    <location>
        <begin position="711"/>
        <end position="733"/>
    </location>
</feature>
<feature type="region of interest" description="Disordered" evidence="10">
    <location>
        <begin position="1307"/>
        <end position="1479"/>
    </location>
</feature>
<feature type="compositionally biased region" description="Basic and acidic residues" evidence="10">
    <location>
        <begin position="458"/>
        <end position="467"/>
    </location>
</feature>
<protein>
    <recommendedName>
        <fullName evidence="15">PHD finger protein 20-like protein 1</fullName>
    </recommendedName>
</protein>
<feature type="compositionally biased region" description="Polar residues" evidence="10">
    <location>
        <begin position="182"/>
        <end position="197"/>
    </location>
</feature>
<feature type="compositionally biased region" description="Polar residues" evidence="10">
    <location>
        <begin position="1441"/>
        <end position="1459"/>
    </location>
</feature>
<dbReference type="OrthoDB" id="161570at2759"/>
<dbReference type="Gene3D" id="2.30.30.140">
    <property type="match status" value="2"/>
</dbReference>
<feature type="region of interest" description="Disordered" evidence="10">
    <location>
        <begin position="1064"/>
        <end position="1101"/>
    </location>
</feature>
<feature type="compositionally biased region" description="Basic and acidic residues" evidence="10">
    <location>
        <begin position="138"/>
        <end position="148"/>
    </location>
</feature>
<feature type="compositionally biased region" description="Polar residues" evidence="10">
    <location>
        <begin position="205"/>
        <end position="232"/>
    </location>
</feature>
<proteinExistence type="predicted"/>
<dbReference type="SUPFAM" id="SSF63748">
    <property type="entry name" value="Tudor/PWWP/MBT"/>
    <property type="match status" value="1"/>
</dbReference>
<feature type="compositionally biased region" description="Basic and acidic residues" evidence="10">
    <location>
        <begin position="597"/>
        <end position="611"/>
    </location>
</feature>
<evidence type="ECO:0000256" key="6">
    <source>
        <dbReference type="ARBA" id="ARBA00023125"/>
    </source>
</evidence>
<evidence type="ECO:0000256" key="2">
    <source>
        <dbReference type="ARBA" id="ARBA00022723"/>
    </source>
</evidence>
<dbReference type="InterPro" id="IPR001739">
    <property type="entry name" value="Methyl_CpG_DNA-bd"/>
</dbReference>
<dbReference type="SUPFAM" id="SSF57903">
    <property type="entry name" value="FYVE/PHD zinc finger"/>
    <property type="match status" value="1"/>
</dbReference>
<dbReference type="PROSITE" id="PS50950">
    <property type="entry name" value="ZF_THAP"/>
    <property type="match status" value="1"/>
</dbReference>
<dbReference type="InterPro" id="IPR016177">
    <property type="entry name" value="DNA-bd_dom_sf"/>
</dbReference>
<dbReference type="Gene3D" id="3.30.890.10">
    <property type="entry name" value="Methyl-cpg-binding Protein 2, Chain A"/>
    <property type="match status" value="1"/>
</dbReference>
<dbReference type="GO" id="GO:0005634">
    <property type="term" value="C:nucleus"/>
    <property type="evidence" value="ECO:0007669"/>
    <property type="project" value="UniProtKB-SubCell"/>
</dbReference>
<dbReference type="Gene3D" id="6.20.210.20">
    <property type="entry name" value="THAP domain"/>
    <property type="match status" value="1"/>
</dbReference>
<feature type="compositionally biased region" description="Basic and acidic residues" evidence="10">
    <location>
        <begin position="884"/>
        <end position="895"/>
    </location>
</feature>
<dbReference type="Pfam" id="PF01429">
    <property type="entry name" value="MBD"/>
    <property type="match status" value="1"/>
</dbReference>
<dbReference type="InterPro" id="IPR006612">
    <property type="entry name" value="THAP_Znf"/>
</dbReference>
<comment type="caution">
    <text evidence="13">The sequence shown here is derived from an EMBL/GenBank/DDBJ whole genome shotgun (WGS) entry which is preliminary data.</text>
</comment>
<dbReference type="PROSITE" id="PS50157">
    <property type="entry name" value="ZINC_FINGER_C2H2_2"/>
    <property type="match status" value="1"/>
</dbReference>
<feature type="region of interest" description="Disordered" evidence="10">
    <location>
        <begin position="1526"/>
        <end position="1567"/>
    </location>
</feature>
<dbReference type="SMART" id="SM00249">
    <property type="entry name" value="PHD"/>
    <property type="match status" value="1"/>
</dbReference>
<dbReference type="SMART" id="SM00692">
    <property type="entry name" value="DM3"/>
    <property type="match status" value="1"/>
</dbReference>
<evidence type="ECO:0000259" key="12">
    <source>
        <dbReference type="PROSITE" id="PS50950"/>
    </source>
</evidence>
<gene>
    <name evidence="13" type="ORF">B7P43_G15637</name>
</gene>
<feature type="compositionally biased region" description="Basic and acidic residues" evidence="10">
    <location>
        <begin position="98"/>
        <end position="120"/>
    </location>
</feature>
<dbReference type="PANTHER" id="PTHR15856:SF51">
    <property type="entry name" value="MBD-R2"/>
    <property type="match status" value="1"/>
</dbReference>
<evidence type="ECO:0000256" key="8">
    <source>
        <dbReference type="PROSITE-ProRule" id="PRU00042"/>
    </source>
</evidence>
<dbReference type="GO" id="GO:0008270">
    <property type="term" value="F:zinc ion binding"/>
    <property type="evidence" value="ECO:0007669"/>
    <property type="project" value="UniProtKB-KW"/>
</dbReference>
<feature type="compositionally biased region" description="Basic and acidic residues" evidence="10">
    <location>
        <begin position="1342"/>
        <end position="1362"/>
    </location>
</feature>
<evidence type="ECO:0000256" key="10">
    <source>
        <dbReference type="SAM" id="MobiDB-lite"/>
    </source>
</evidence>
<dbReference type="FunCoup" id="A0A2J7QX12">
    <property type="interactions" value="1407"/>
</dbReference>
<dbReference type="InterPro" id="IPR011011">
    <property type="entry name" value="Znf_FYVE_PHD"/>
</dbReference>
<evidence type="ECO:0000256" key="1">
    <source>
        <dbReference type="ARBA" id="ARBA00004123"/>
    </source>
</evidence>